<dbReference type="STRING" id="1036808.A0A0C3DFD2"/>
<protein>
    <recommendedName>
        <fullName evidence="1">CxC1-like cysteine cluster associated with KDZ transposases domain-containing protein</fullName>
    </recommendedName>
</protein>
<reference evidence="2 3" key="1">
    <citation type="submission" date="2014-04" db="EMBL/GenBank/DDBJ databases">
        <authorList>
            <consortium name="DOE Joint Genome Institute"/>
            <person name="Kuo A."/>
            <person name="Kohler A."/>
            <person name="Nagy L.G."/>
            <person name="Floudas D."/>
            <person name="Copeland A."/>
            <person name="Barry K.W."/>
            <person name="Cichocki N."/>
            <person name="Veneault-Fourrey C."/>
            <person name="LaButti K."/>
            <person name="Lindquist E.A."/>
            <person name="Lipzen A."/>
            <person name="Lundell T."/>
            <person name="Morin E."/>
            <person name="Murat C."/>
            <person name="Sun H."/>
            <person name="Tunlid A."/>
            <person name="Henrissat B."/>
            <person name="Grigoriev I.V."/>
            <person name="Hibbett D.S."/>
            <person name="Martin F."/>
            <person name="Nordberg H.P."/>
            <person name="Cantor M.N."/>
            <person name="Hua S.X."/>
        </authorList>
    </citation>
    <scope>NUCLEOTIDE SEQUENCE [LARGE SCALE GENOMIC DNA]</scope>
    <source>
        <strain evidence="2 3">Foug A</strain>
    </source>
</reference>
<evidence type="ECO:0000313" key="3">
    <source>
        <dbReference type="Proteomes" id="UP000053989"/>
    </source>
</evidence>
<dbReference type="HOGENOM" id="CLU_013084_3_0_1"/>
<dbReference type="InterPro" id="IPR041320">
    <property type="entry name" value="CxC1"/>
</dbReference>
<name>A0A0C3DFD2_9AGAM</name>
<dbReference type="EMBL" id="KN822141">
    <property type="protein sequence ID" value="KIM55084.1"/>
    <property type="molecule type" value="Genomic_DNA"/>
</dbReference>
<organism evidence="2 3">
    <name type="scientific">Scleroderma citrinum Foug A</name>
    <dbReference type="NCBI Taxonomy" id="1036808"/>
    <lineage>
        <taxon>Eukaryota</taxon>
        <taxon>Fungi</taxon>
        <taxon>Dikarya</taxon>
        <taxon>Basidiomycota</taxon>
        <taxon>Agaricomycotina</taxon>
        <taxon>Agaricomycetes</taxon>
        <taxon>Agaricomycetidae</taxon>
        <taxon>Boletales</taxon>
        <taxon>Sclerodermatineae</taxon>
        <taxon>Sclerodermataceae</taxon>
        <taxon>Scleroderma</taxon>
    </lineage>
</organism>
<dbReference type="Proteomes" id="UP000053989">
    <property type="component" value="Unassembled WGS sequence"/>
</dbReference>
<reference evidence="3" key="2">
    <citation type="submission" date="2015-01" db="EMBL/GenBank/DDBJ databases">
        <title>Evolutionary Origins and Diversification of the Mycorrhizal Mutualists.</title>
        <authorList>
            <consortium name="DOE Joint Genome Institute"/>
            <consortium name="Mycorrhizal Genomics Consortium"/>
            <person name="Kohler A."/>
            <person name="Kuo A."/>
            <person name="Nagy L.G."/>
            <person name="Floudas D."/>
            <person name="Copeland A."/>
            <person name="Barry K.W."/>
            <person name="Cichocki N."/>
            <person name="Veneault-Fourrey C."/>
            <person name="LaButti K."/>
            <person name="Lindquist E.A."/>
            <person name="Lipzen A."/>
            <person name="Lundell T."/>
            <person name="Morin E."/>
            <person name="Murat C."/>
            <person name="Riley R."/>
            <person name="Ohm R."/>
            <person name="Sun H."/>
            <person name="Tunlid A."/>
            <person name="Henrissat B."/>
            <person name="Grigoriev I.V."/>
            <person name="Hibbett D.S."/>
            <person name="Martin F."/>
        </authorList>
    </citation>
    <scope>NUCLEOTIDE SEQUENCE [LARGE SCALE GENOMIC DNA]</scope>
    <source>
        <strain evidence="3">Foug A</strain>
    </source>
</reference>
<evidence type="ECO:0000259" key="1">
    <source>
        <dbReference type="Pfam" id="PF18802"/>
    </source>
</evidence>
<dbReference type="Pfam" id="PF18802">
    <property type="entry name" value="CxC1"/>
    <property type="match status" value="1"/>
</dbReference>
<proteinExistence type="predicted"/>
<accession>A0A0C3DFD2</accession>
<dbReference type="AlphaFoldDB" id="A0A0C3DFD2"/>
<evidence type="ECO:0000313" key="2">
    <source>
        <dbReference type="EMBL" id="KIM55084.1"/>
    </source>
</evidence>
<gene>
    <name evidence="2" type="ORF">SCLCIDRAFT_17460</name>
</gene>
<keyword evidence="3" id="KW-1185">Reference proteome</keyword>
<dbReference type="InterPro" id="IPR040521">
    <property type="entry name" value="KDZ"/>
</dbReference>
<feature type="domain" description="CxC1-like cysteine cluster associated with KDZ transposases" evidence="1">
    <location>
        <begin position="112"/>
        <end position="175"/>
    </location>
</feature>
<dbReference type="Pfam" id="PF18758">
    <property type="entry name" value="KDZ"/>
    <property type="match status" value="1"/>
</dbReference>
<sequence>MSAADQDAAAQMFANQDMGEDLTPSFVAPGDEAFTLSHESGEHEAFEDLAQQVADAHGIHYTDSRTRHDHVELQTEQWTLQMDRLVDAYLNYCSHDMGDGLLVPEESEVDAQCLADIELVDLFGRHRAMLQYQPCQHYPNEALIYHGYIGCSPLSPTVAISLCTLATYCQVHRICPQFSIQAQYRVDCRLKKALGHDTDNWRMLNSCPACFYKLEDEPILDFDWLSDHVNDTDNWQSPPANCDPDVPTSFACVEQWRNAGPEQCKRMFSMFHESGIFIASCQHWFVLLACDMVKSSELYVSFVLD</sequence>
<dbReference type="OrthoDB" id="2505969at2759"/>
<dbReference type="InParanoid" id="A0A0C3DFD2"/>